<sequence>MSVHLRPQKKYGRVIAADERVTARLPTCKGWGLLSRVQKQTIRLEIRSHISAYMYVILLFALLAYTNTDSDDLSSDEIIDDLAVGTKLDYEELAEDAIRTVFEKNLDIFSVKDEQGNMADDSLVVELM</sequence>
<dbReference type="EMBL" id="JAGPXC010000006">
    <property type="protein sequence ID" value="KAH6651931.1"/>
    <property type="molecule type" value="Genomic_DNA"/>
</dbReference>
<keyword evidence="1" id="KW-0812">Transmembrane</keyword>
<dbReference type="AlphaFoldDB" id="A0A9P8ZVG3"/>
<feature type="transmembrane region" description="Helical" evidence="1">
    <location>
        <begin position="46"/>
        <end position="65"/>
    </location>
</feature>
<dbReference type="RefSeq" id="XP_045956209.1">
    <property type="nucleotide sequence ID" value="XM_046107672.1"/>
</dbReference>
<comment type="caution">
    <text evidence="2">The sequence shown here is derived from an EMBL/GenBank/DDBJ whole genome shotgun (WGS) entry which is preliminary data.</text>
</comment>
<keyword evidence="3" id="KW-1185">Reference proteome</keyword>
<reference evidence="2" key="1">
    <citation type="journal article" date="2021" name="Nat. Commun.">
        <title>Genetic determinants of endophytism in the Arabidopsis root mycobiome.</title>
        <authorList>
            <person name="Mesny F."/>
            <person name="Miyauchi S."/>
            <person name="Thiergart T."/>
            <person name="Pickel B."/>
            <person name="Atanasova L."/>
            <person name="Karlsson M."/>
            <person name="Huettel B."/>
            <person name="Barry K.W."/>
            <person name="Haridas S."/>
            <person name="Chen C."/>
            <person name="Bauer D."/>
            <person name="Andreopoulos W."/>
            <person name="Pangilinan J."/>
            <person name="LaButti K."/>
            <person name="Riley R."/>
            <person name="Lipzen A."/>
            <person name="Clum A."/>
            <person name="Drula E."/>
            <person name="Henrissat B."/>
            <person name="Kohler A."/>
            <person name="Grigoriev I.V."/>
            <person name="Martin F.M."/>
            <person name="Hacquard S."/>
        </authorList>
    </citation>
    <scope>NUCLEOTIDE SEQUENCE</scope>
    <source>
        <strain evidence="2">MPI-SDFR-AT-0073</strain>
    </source>
</reference>
<protein>
    <submittedName>
        <fullName evidence="2">Uncharacterized protein</fullName>
    </submittedName>
</protein>
<evidence type="ECO:0000313" key="2">
    <source>
        <dbReference type="EMBL" id="KAH6651931.1"/>
    </source>
</evidence>
<keyword evidence="1" id="KW-0472">Membrane</keyword>
<organism evidence="2 3">
    <name type="scientific">Truncatella angustata</name>
    <dbReference type="NCBI Taxonomy" id="152316"/>
    <lineage>
        <taxon>Eukaryota</taxon>
        <taxon>Fungi</taxon>
        <taxon>Dikarya</taxon>
        <taxon>Ascomycota</taxon>
        <taxon>Pezizomycotina</taxon>
        <taxon>Sordariomycetes</taxon>
        <taxon>Xylariomycetidae</taxon>
        <taxon>Amphisphaeriales</taxon>
        <taxon>Sporocadaceae</taxon>
        <taxon>Truncatella</taxon>
    </lineage>
</organism>
<name>A0A9P8ZVG3_9PEZI</name>
<evidence type="ECO:0000313" key="3">
    <source>
        <dbReference type="Proteomes" id="UP000758603"/>
    </source>
</evidence>
<dbReference type="Proteomes" id="UP000758603">
    <property type="component" value="Unassembled WGS sequence"/>
</dbReference>
<accession>A0A9P8ZVG3</accession>
<dbReference type="GeneID" id="70136563"/>
<gene>
    <name evidence="2" type="ORF">BKA67DRAFT_660710</name>
</gene>
<keyword evidence="1" id="KW-1133">Transmembrane helix</keyword>
<evidence type="ECO:0000256" key="1">
    <source>
        <dbReference type="SAM" id="Phobius"/>
    </source>
</evidence>
<proteinExistence type="predicted"/>